<dbReference type="GO" id="GO:0016787">
    <property type="term" value="F:hydrolase activity"/>
    <property type="evidence" value="ECO:0007669"/>
    <property type="project" value="UniProtKB-KW"/>
</dbReference>
<dbReference type="PRINTS" id="PR00502">
    <property type="entry name" value="NUDIXFAMILY"/>
</dbReference>
<gene>
    <name evidence="6" type="ORF">ACFQDH_08635</name>
</gene>
<organism evidence="6 7">
    <name type="scientific">Flexivirga alba</name>
    <dbReference type="NCBI Taxonomy" id="702742"/>
    <lineage>
        <taxon>Bacteria</taxon>
        <taxon>Bacillati</taxon>
        <taxon>Actinomycetota</taxon>
        <taxon>Actinomycetes</taxon>
        <taxon>Micrococcales</taxon>
        <taxon>Dermacoccaceae</taxon>
        <taxon>Flexivirga</taxon>
    </lineage>
</organism>
<dbReference type="EC" id="3.6.-.-" evidence="6"/>
<keyword evidence="3 4" id="KW-0378">Hydrolase</keyword>
<evidence type="ECO:0000259" key="5">
    <source>
        <dbReference type="PROSITE" id="PS51462"/>
    </source>
</evidence>
<dbReference type="CDD" id="cd02883">
    <property type="entry name" value="NUDIX_Hydrolase"/>
    <property type="match status" value="1"/>
</dbReference>
<evidence type="ECO:0000313" key="7">
    <source>
        <dbReference type="Proteomes" id="UP001596298"/>
    </source>
</evidence>
<proteinExistence type="inferred from homology"/>
<keyword evidence="7" id="KW-1185">Reference proteome</keyword>
<dbReference type="PANTHER" id="PTHR43046">
    <property type="entry name" value="GDP-MANNOSE MANNOSYL HYDROLASE"/>
    <property type="match status" value="1"/>
</dbReference>
<protein>
    <submittedName>
        <fullName evidence="6">NUDIX hydrolase</fullName>
        <ecNumber evidence="6">3.6.-.-</ecNumber>
    </submittedName>
</protein>
<feature type="domain" description="Nudix hydrolase" evidence="5">
    <location>
        <begin position="7"/>
        <end position="143"/>
    </location>
</feature>
<accession>A0ABW2AF54</accession>
<reference evidence="7" key="1">
    <citation type="journal article" date="2019" name="Int. J. Syst. Evol. Microbiol.">
        <title>The Global Catalogue of Microorganisms (GCM) 10K type strain sequencing project: providing services to taxonomists for standard genome sequencing and annotation.</title>
        <authorList>
            <consortium name="The Broad Institute Genomics Platform"/>
            <consortium name="The Broad Institute Genome Sequencing Center for Infectious Disease"/>
            <person name="Wu L."/>
            <person name="Ma J."/>
        </authorList>
    </citation>
    <scope>NUCLEOTIDE SEQUENCE [LARGE SCALE GENOMIC DNA]</scope>
    <source>
        <strain evidence="7">CCUG 58127</strain>
    </source>
</reference>
<dbReference type="RefSeq" id="WP_382400368.1">
    <property type="nucleotide sequence ID" value="NZ_JBHSWH010000001.1"/>
</dbReference>
<dbReference type="InterPro" id="IPR020084">
    <property type="entry name" value="NUDIX_hydrolase_CS"/>
</dbReference>
<dbReference type="PROSITE" id="PS51462">
    <property type="entry name" value="NUDIX"/>
    <property type="match status" value="1"/>
</dbReference>
<name>A0ABW2AF54_9MICO</name>
<evidence type="ECO:0000256" key="1">
    <source>
        <dbReference type="ARBA" id="ARBA00001946"/>
    </source>
</evidence>
<dbReference type="EMBL" id="JBHSWH010000001">
    <property type="protein sequence ID" value="MFC6705330.1"/>
    <property type="molecule type" value="Genomic_DNA"/>
</dbReference>
<dbReference type="Proteomes" id="UP001596298">
    <property type="component" value="Unassembled WGS sequence"/>
</dbReference>
<evidence type="ECO:0000256" key="2">
    <source>
        <dbReference type="ARBA" id="ARBA00005582"/>
    </source>
</evidence>
<evidence type="ECO:0000256" key="3">
    <source>
        <dbReference type="ARBA" id="ARBA00022801"/>
    </source>
</evidence>
<comment type="cofactor">
    <cofactor evidence="1">
        <name>Mg(2+)</name>
        <dbReference type="ChEBI" id="CHEBI:18420"/>
    </cofactor>
</comment>
<evidence type="ECO:0000313" key="6">
    <source>
        <dbReference type="EMBL" id="MFC6705330.1"/>
    </source>
</evidence>
<dbReference type="InterPro" id="IPR015797">
    <property type="entry name" value="NUDIX_hydrolase-like_dom_sf"/>
</dbReference>
<dbReference type="InterPro" id="IPR020476">
    <property type="entry name" value="Nudix_hydrolase"/>
</dbReference>
<comment type="caution">
    <text evidence="6">The sequence shown here is derived from an EMBL/GenBank/DDBJ whole genome shotgun (WGS) entry which is preliminary data.</text>
</comment>
<dbReference type="PANTHER" id="PTHR43046:SF16">
    <property type="entry name" value="ADP-RIBOSE PYROPHOSPHATASE YJHB-RELATED"/>
    <property type="match status" value="1"/>
</dbReference>
<dbReference type="Pfam" id="PF00293">
    <property type="entry name" value="NUDIX"/>
    <property type="match status" value="1"/>
</dbReference>
<dbReference type="InterPro" id="IPR000086">
    <property type="entry name" value="NUDIX_hydrolase_dom"/>
</dbReference>
<sequence>MHFTDYDTRLAAYAVIVRDEQILLTWYNGKGHGKAGWTLPGGGVEYDESVEDGVVREVFEETGYHVALGGPLTTDSFTTPDGRVGGRAFKSVRILFDATITGGDFGTTEVDGSTDFARWIPLAETGEMGYRSRIVDIALRQVARR</sequence>
<evidence type="ECO:0000256" key="4">
    <source>
        <dbReference type="RuleBase" id="RU003476"/>
    </source>
</evidence>
<comment type="similarity">
    <text evidence="2 4">Belongs to the Nudix hydrolase family.</text>
</comment>
<dbReference type="PROSITE" id="PS00893">
    <property type="entry name" value="NUDIX_BOX"/>
    <property type="match status" value="1"/>
</dbReference>
<dbReference type="Gene3D" id="3.90.79.10">
    <property type="entry name" value="Nucleoside Triphosphate Pyrophosphohydrolase"/>
    <property type="match status" value="1"/>
</dbReference>
<dbReference type="SUPFAM" id="SSF55811">
    <property type="entry name" value="Nudix"/>
    <property type="match status" value="1"/>
</dbReference>